<sequence length="36" mass="4163">MEMLKAKPITSSNLSYYMVAIKCQKKKLSRGNKICR</sequence>
<dbReference type="EMBL" id="GBRH01271516">
    <property type="protein sequence ID" value="JAD26379.1"/>
    <property type="molecule type" value="Transcribed_RNA"/>
</dbReference>
<reference evidence="1" key="1">
    <citation type="submission" date="2014-09" db="EMBL/GenBank/DDBJ databases">
        <authorList>
            <person name="Magalhaes I.L.F."/>
            <person name="Oliveira U."/>
            <person name="Santos F.R."/>
            <person name="Vidigal T.H.D.A."/>
            <person name="Brescovit A.D."/>
            <person name="Santos A.J."/>
        </authorList>
    </citation>
    <scope>NUCLEOTIDE SEQUENCE</scope>
    <source>
        <tissue evidence="1">Shoot tissue taken approximately 20 cm above the soil surface</tissue>
    </source>
</reference>
<evidence type="ECO:0000313" key="1">
    <source>
        <dbReference type="EMBL" id="JAD26379.1"/>
    </source>
</evidence>
<accession>A0A0A8YIR3</accession>
<reference evidence="1" key="2">
    <citation type="journal article" date="2015" name="Data Brief">
        <title>Shoot transcriptome of the giant reed, Arundo donax.</title>
        <authorList>
            <person name="Barrero R.A."/>
            <person name="Guerrero F.D."/>
            <person name="Moolhuijzen P."/>
            <person name="Goolsby J.A."/>
            <person name="Tidwell J."/>
            <person name="Bellgard S.E."/>
            <person name="Bellgard M.I."/>
        </authorList>
    </citation>
    <scope>NUCLEOTIDE SEQUENCE</scope>
    <source>
        <tissue evidence="1">Shoot tissue taken approximately 20 cm above the soil surface</tissue>
    </source>
</reference>
<protein>
    <submittedName>
        <fullName evidence="1">Uncharacterized protein</fullName>
    </submittedName>
</protein>
<proteinExistence type="predicted"/>
<dbReference type="AlphaFoldDB" id="A0A0A8YIR3"/>
<organism evidence="1">
    <name type="scientific">Arundo donax</name>
    <name type="common">Giant reed</name>
    <name type="synonym">Donax arundinaceus</name>
    <dbReference type="NCBI Taxonomy" id="35708"/>
    <lineage>
        <taxon>Eukaryota</taxon>
        <taxon>Viridiplantae</taxon>
        <taxon>Streptophyta</taxon>
        <taxon>Embryophyta</taxon>
        <taxon>Tracheophyta</taxon>
        <taxon>Spermatophyta</taxon>
        <taxon>Magnoliopsida</taxon>
        <taxon>Liliopsida</taxon>
        <taxon>Poales</taxon>
        <taxon>Poaceae</taxon>
        <taxon>PACMAD clade</taxon>
        <taxon>Arundinoideae</taxon>
        <taxon>Arundineae</taxon>
        <taxon>Arundo</taxon>
    </lineage>
</organism>
<name>A0A0A8YIR3_ARUDO</name>